<name>A0A8J7IGG9_9FLAO</name>
<comment type="catalytic activity">
    <reaction evidence="1 10">
        <text>Hydrolysis of terminal non-reducing beta-D-galactose residues in beta-D-galactosides.</text>
        <dbReference type="EC" id="3.2.1.23"/>
    </reaction>
</comment>
<dbReference type="Pfam" id="PF00703">
    <property type="entry name" value="Glyco_hydro_2"/>
    <property type="match status" value="1"/>
</dbReference>
<dbReference type="InterPro" id="IPR032312">
    <property type="entry name" value="LacZ_4"/>
</dbReference>
<comment type="caution">
    <text evidence="13">The sequence shown here is derived from an EMBL/GenBank/DDBJ whole genome shotgun (WGS) entry which is preliminary data.</text>
</comment>
<evidence type="ECO:0000256" key="7">
    <source>
        <dbReference type="ARBA" id="ARBA00022837"/>
    </source>
</evidence>
<dbReference type="InterPro" id="IPR017853">
    <property type="entry name" value="GH"/>
</dbReference>
<evidence type="ECO:0000256" key="9">
    <source>
        <dbReference type="ARBA" id="ARBA00032230"/>
    </source>
</evidence>
<dbReference type="SMART" id="SM01038">
    <property type="entry name" value="Bgal_small_N"/>
    <property type="match status" value="1"/>
</dbReference>
<dbReference type="Gene3D" id="2.60.120.260">
    <property type="entry name" value="Galactose-binding domain-like"/>
    <property type="match status" value="1"/>
</dbReference>
<comment type="similarity">
    <text evidence="3 10">Belongs to the glycosyl hydrolase 2 family.</text>
</comment>
<dbReference type="SUPFAM" id="SSF49785">
    <property type="entry name" value="Galactose-binding domain-like"/>
    <property type="match status" value="1"/>
</dbReference>
<comment type="cofactor">
    <cofactor evidence="2">
        <name>Ca(2+)</name>
        <dbReference type="ChEBI" id="CHEBI:29108"/>
    </cofactor>
</comment>
<keyword evidence="14" id="KW-1185">Reference proteome</keyword>
<evidence type="ECO:0000256" key="11">
    <source>
        <dbReference type="SAM" id="SignalP"/>
    </source>
</evidence>
<evidence type="ECO:0000256" key="6">
    <source>
        <dbReference type="ARBA" id="ARBA00022801"/>
    </source>
</evidence>
<dbReference type="InterPro" id="IPR011013">
    <property type="entry name" value="Gal_mutarotase_sf_dom"/>
</dbReference>
<dbReference type="Pfam" id="PF16353">
    <property type="entry name" value="LacZ_4"/>
    <property type="match status" value="1"/>
</dbReference>
<dbReference type="GO" id="GO:0030246">
    <property type="term" value="F:carbohydrate binding"/>
    <property type="evidence" value="ECO:0007669"/>
    <property type="project" value="InterPro"/>
</dbReference>
<reference evidence="13" key="1">
    <citation type="submission" date="2020-12" db="EMBL/GenBank/DDBJ databases">
        <title>Snuella sp. nov., isolated from sediment in Incheon.</title>
        <authorList>
            <person name="Kim W."/>
        </authorList>
    </citation>
    <scope>NUCLEOTIDE SEQUENCE</scope>
    <source>
        <strain evidence="13">CAU 1569</strain>
    </source>
</reference>
<feature type="signal peptide" evidence="11">
    <location>
        <begin position="1"/>
        <end position="21"/>
    </location>
</feature>
<dbReference type="InterPro" id="IPR023230">
    <property type="entry name" value="Glyco_hydro_2_CS"/>
</dbReference>
<dbReference type="SUPFAM" id="SSF74650">
    <property type="entry name" value="Galactose mutarotase-like"/>
    <property type="match status" value="1"/>
</dbReference>
<dbReference type="InterPro" id="IPR014718">
    <property type="entry name" value="GH-type_carb-bd"/>
</dbReference>
<dbReference type="InterPro" id="IPR006102">
    <property type="entry name" value="Ig-like_GH2"/>
</dbReference>
<evidence type="ECO:0000256" key="1">
    <source>
        <dbReference type="ARBA" id="ARBA00001412"/>
    </source>
</evidence>
<dbReference type="Pfam" id="PF02929">
    <property type="entry name" value="Bgal_small_N"/>
    <property type="match status" value="1"/>
</dbReference>
<dbReference type="Gene3D" id="2.60.40.10">
    <property type="entry name" value="Immunoglobulins"/>
    <property type="match status" value="2"/>
</dbReference>
<dbReference type="InterPro" id="IPR008979">
    <property type="entry name" value="Galactose-bd-like_sf"/>
</dbReference>
<protein>
    <recommendedName>
        <fullName evidence="5 10">Beta-galactosidase</fullName>
        <ecNumber evidence="5 10">3.2.1.23</ecNumber>
    </recommendedName>
    <alternativeName>
        <fullName evidence="9 10">Lactase</fullName>
    </alternativeName>
</protein>
<gene>
    <name evidence="13" type="ORF">JF259_13815</name>
</gene>
<dbReference type="AlphaFoldDB" id="A0A8J7IGG9"/>
<dbReference type="Proteomes" id="UP000610931">
    <property type="component" value="Unassembled WGS sequence"/>
</dbReference>
<dbReference type="InterPro" id="IPR006103">
    <property type="entry name" value="Glyco_hydro_2_cat"/>
</dbReference>
<dbReference type="InterPro" id="IPR050347">
    <property type="entry name" value="Bact_Beta-galactosidase"/>
</dbReference>
<dbReference type="InterPro" id="IPR023232">
    <property type="entry name" value="Glyco_hydro_2_AS"/>
</dbReference>
<dbReference type="PANTHER" id="PTHR46323:SF2">
    <property type="entry name" value="BETA-GALACTOSIDASE"/>
    <property type="match status" value="1"/>
</dbReference>
<comment type="subunit">
    <text evidence="4">Monomer.</text>
</comment>
<dbReference type="Pfam" id="PF02837">
    <property type="entry name" value="Glyco_hydro_2_N"/>
    <property type="match status" value="1"/>
</dbReference>
<keyword evidence="7" id="KW-0106">Calcium</keyword>
<evidence type="ECO:0000256" key="4">
    <source>
        <dbReference type="ARBA" id="ARBA00011245"/>
    </source>
</evidence>
<keyword evidence="6 10" id="KW-0378">Hydrolase</keyword>
<dbReference type="FunFam" id="3.20.20.80:FF:000121">
    <property type="entry name" value="Beta-galactosidase"/>
    <property type="match status" value="1"/>
</dbReference>
<dbReference type="InterPro" id="IPR004199">
    <property type="entry name" value="B-gal_small/dom_5"/>
</dbReference>
<dbReference type="EMBL" id="JAELVQ010000021">
    <property type="protein sequence ID" value="MBJ6369167.1"/>
    <property type="molecule type" value="Genomic_DNA"/>
</dbReference>
<dbReference type="GO" id="GO:0004565">
    <property type="term" value="F:beta-galactosidase activity"/>
    <property type="evidence" value="ECO:0007669"/>
    <property type="project" value="UniProtKB-EC"/>
</dbReference>
<dbReference type="EC" id="3.2.1.23" evidence="5 10"/>
<feature type="chain" id="PRO_5035203882" description="Beta-galactosidase" evidence="11">
    <location>
        <begin position="22"/>
        <end position="1036"/>
    </location>
</feature>
<evidence type="ECO:0000259" key="12">
    <source>
        <dbReference type="SMART" id="SM01038"/>
    </source>
</evidence>
<dbReference type="SUPFAM" id="SSF51445">
    <property type="entry name" value="(Trans)glycosidases"/>
    <property type="match status" value="1"/>
</dbReference>
<evidence type="ECO:0000256" key="8">
    <source>
        <dbReference type="ARBA" id="ARBA00023295"/>
    </source>
</evidence>
<dbReference type="InterPro" id="IPR006104">
    <property type="entry name" value="Glyco_hydro_2_N"/>
</dbReference>
<dbReference type="PROSITE" id="PS00608">
    <property type="entry name" value="GLYCOSYL_HYDROL_F2_2"/>
    <property type="match status" value="1"/>
</dbReference>
<organism evidence="13 14">
    <name type="scientific">Snuella sedimenti</name>
    <dbReference type="NCBI Taxonomy" id="2798802"/>
    <lineage>
        <taxon>Bacteria</taxon>
        <taxon>Pseudomonadati</taxon>
        <taxon>Bacteroidota</taxon>
        <taxon>Flavobacteriia</taxon>
        <taxon>Flavobacteriales</taxon>
        <taxon>Flavobacteriaceae</taxon>
        <taxon>Snuella</taxon>
    </lineage>
</organism>
<dbReference type="Pfam" id="PF02836">
    <property type="entry name" value="Glyco_hydro_2_C"/>
    <property type="match status" value="1"/>
</dbReference>
<evidence type="ECO:0000256" key="5">
    <source>
        <dbReference type="ARBA" id="ARBA00012756"/>
    </source>
</evidence>
<dbReference type="InterPro" id="IPR006101">
    <property type="entry name" value="Glyco_hydro_2"/>
</dbReference>
<dbReference type="GO" id="GO:0009341">
    <property type="term" value="C:beta-galactosidase complex"/>
    <property type="evidence" value="ECO:0007669"/>
    <property type="project" value="InterPro"/>
</dbReference>
<evidence type="ECO:0000256" key="3">
    <source>
        <dbReference type="ARBA" id="ARBA00007401"/>
    </source>
</evidence>
<evidence type="ECO:0000256" key="10">
    <source>
        <dbReference type="RuleBase" id="RU361154"/>
    </source>
</evidence>
<keyword evidence="8 10" id="KW-0326">Glycosidase</keyword>
<accession>A0A8J7IGG9</accession>
<dbReference type="RefSeq" id="WP_199116022.1">
    <property type="nucleotide sequence ID" value="NZ_JAELVQ010000021.1"/>
</dbReference>
<evidence type="ECO:0000256" key="2">
    <source>
        <dbReference type="ARBA" id="ARBA00001913"/>
    </source>
</evidence>
<dbReference type="Gene3D" id="2.70.98.10">
    <property type="match status" value="1"/>
</dbReference>
<feature type="domain" description="Beta galactosidase small chain/" evidence="12">
    <location>
        <begin position="758"/>
        <end position="1032"/>
    </location>
</feature>
<dbReference type="InterPro" id="IPR013783">
    <property type="entry name" value="Ig-like_fold"/>
</dbReference>
<dbReference type="PANTHER" id="PTHR46323">
    <property type="entry name" value="BETA-GALACTOSIDASE"/>
    <property type="match status" value="1"/>
</dbReference>
<dbReference type="GO" id="GO:0005990">
    <property type="term" value="P:lactose catabolic process"/>
    <property type="evidence" value="ECO:0007669"/>
    <property type="project" value="TreeGrafter"/>
</dbReference>
<sequence>MKQIIKHMALTLVLGANCLHAQTLDPVIENPDVIEKNKLPARASFFAFDSEALAVENDITKSENYLLLNGVWKFNWSKNPDLRPQDFYKKSYDTSKWDDIKVPANWEVEGFGIPIYTNQEYPFNPTNPNPPDIPDGYNPVGSYKRSFNVPAHWDDKELFIHLGAVKSAFYIWINGKKVGYSQGSKLPAEFNVTDFVRTGKNTIALEVYRWSDGSYLECQDFWRISGIERDVYLYARPKVFVSDIVVKSGLSNNYKDGTFNLNVELAGVLSKKEKGNLTVQVSTDDETIYEDTKSFQVSASEDASLAFATDIPNVKTWSAEIPNLYNLSIVLKDKKGLVKEVIKRKIGFRTSEVKNSQLLVNGKPVLLKGVNRHEHDPVRGHVVSKEDMLKDIQLFKQFNINAVRTCHYPNDPYWYELCDQYGIYVIDEANIESHGMGYNLAKTLANNPKWLKAHMSRTERMIKRDRNHPSIIIWSLGNEAGNGYNFYNTYLLAKEMDDTRPVQYERAGLEWNTDLYVPMYAGPDAVKRYAESDEWDKPLIQCEYAHAMGNSMGGFKEYWDLYEKYDKLQGGFIWDFVDQGLKTVKNGKEIYAYGGDFGPEDVPSSNNFLNNGLVQPDRKPNPHIYEVKHIHQEVKFYAKDLEKGIIDVKNWYFFRNLSNYKLQWELIANGNNVESGTINDLNILPQQTKSITIPFKTELESGKEYFLNVKALLKTAEPLLEANHEVGYEQFQLTDGKVNVPSKANLPVTFVSQNDTITVSGTDFEIHFDAKNGKLSSYTYHNETLINKGPEVNFWRAPVDNDYGARTQKRYAEWKEAGKAETLTHHVERLSDNEISVAFIKEIFGGDATYTQTFVIDGNGVMQVTNDFNAIKGEHSNLFKFGNEMVLPEDYINISWYGKGPFEAYSDRQHAAKVGLYNGTIADQYFPYIRPQETGNKLDVRWATLTKENGAGLKVYGPKPLQVAALNFSKEDLDSGLNKTQMHAGDLTPRKEVYLNVDGFQQGLGSINSWGALPLEAYRLPYKSYNYSYWILPIKK</sequence>
<dbReference type="Gene3D" id="3.20.20.80">
    <property type="entry name" value="Glycosidases"/>
    <property type="match status" value="1"/>
</dbReference>
<dbReference type="InterPro" id="IPR036156">
    <property type="entry name" value="Beta-gal/glucu_dom_sf"/>
</dbReference>
<evidence type="ECO:0000313" key="14">
    <source>
        <dbReference type="Proteomes" id="UP000610931"/>
    </source>
</evidence>
<dbReference type="PROSITE" id="PS00719">
    <property type="entry name" value="GLYCOSYL_HYDROL_F2_1"/>
    <property type="match status" value="1"/>
</dbReference>
<evidence type="ECO:0000313" key="13">
    <source>
        <dbReference type="EMBL" id="MBJ6369167.1"/>
    </source>
</evidence>
<proteinExistence type="inferred from homology"/>
<dbReference type="PRINTS" id="PR00132">
    <property type="entry name" value="GLHYDRLASE2"/>
</dbReference>
<dbReference type="SUPFAM" id="SSF49303">
    <property type="entry name" value="beta-Galactosidase/glucuronidase domain"/>
    <property type="match status" value="2"/>
</dbReference>
<keyword evidence="11" id="KW-0732">Signal</keyword>